<proteinExistence type="predicted"/>
<name>A0A2W1JD73_9CYAN</name>
<dbReference type="Pfam" id="PF04250">
    <property type="entry name" value="DUF429"/>
    <property type="match status" value="1"/>
</dbReference>
<accession>A0A2W1JD73</accession>
<reference evidence="1 2" key="1">
    <citation type="journal article" date="2018" name="Sci. Rep.">
        <title>A novel species of the marine cyanobacterium Acaryochloris with a unique pigment content and lifestyle.</title>
        <authorList>
            <person name="Partensky F."/>
            <person name="Six C."/>
            <person name="Ratin M."/>
            <person name="Garczarek L."/>
            <person name="Vaulot D."/>
            <person name="Probert I."/>
            <person name="Calteau A."/>
            <person name="Gourvil P."/>
            <person name="Marie D."/>
            <person name="Grebert T."/>
            <person name="Bouchier C."/>
            <person name="Le Panse S."/>
            <person name="Gachenot M."/>
            <person name="Rodriguez F."/>
            <person name="Garrido J.L."/>
        </authorList>
    </citation>
    <scope>NUCLEOTIDE SEQUENCE [LARGE SCALE GENOMIC DNA]</scope>
    <source>
        <strain evidence="1 2">RCC1774</strain>
    </source>
</reference>
<dbReference type="PIRSF" id="PIRSF018008">
    <property type="entry name" value="UCP018008"/>
    <property type="match status" value="1"/>
</dbReference>
<keyword evidence="2" id="KW-1185">Reference proteome</keyword>
<protein>
    <recommendedName>
        <fullName evidence="3">DUF429 domain-containing protein</fullName>
    </recommendedName>
</protein>
<dbReference type="InterPro" id="IPR007362">
    <property type="entry name" value="DUF429"/>
</dbReference>
<evidence type="ECO:0000313" key="2">
    <source>
        <dbReference type="Proteomes" id="UP000248857"/>
    </source>
</evidence>
<evidence type="ECO:0000313" key="1">
    <source>
        <dbReference type="EMBL" id="PZD71809.1"/>
    </source>
</evidence>
<comment type="caution">
    <text evidence="1">The sequence shown here is derived from an EMBL/GenBank/DDBJ whole genome shotgun (WGS) entry which is preliminary data.</text>
</comment>
<evidence type="ECO:0008006" key="3">
    <source>
        <dbReference type="Google" id="ProtNLM"/>
    </source>
</evidence>
<dbReference type="EMBL" id="PQWO01000014">
    <property type="protein sequence ID" value="PZD71809.1"/>
    <property type="molecule type" value="Genomic_DNA"/>
</dbReference>
<dbReference type="Proteomes" id="UP000248857">
    <property type="component" value="Unassembled WGS sequence"/>
</dbReference>
<dbReference type="AlphaFoldDB" id="A0A2W1JD73"/>
<sequence length="206" mass="23467">MVAVDAPTQITNPVGMRGCDRKAHKYFGRYHAGCYPANLNSSFAERTTGFSQSLCDRGFNHAPGIVPQQLDRYQIEVYPHAAMIGLFDLPQILKYKKGKIAERRAELDRLRHLILMRLPEQEPPLTVEQLPELPTKGTDLKAVEDQLDSLICAYIAAYWWYWGHQRNLVLADLELSEVRASRDLRTKITSGYIVIPYPQGNPELLD</sequence>
<organism evidence="1 2">
    <name type="scientific">Acaryochloris thomasi RCC1774</name>
    <dbReference type="NCBI Taxonomy" id="1764569"/>
    <lineage>
        <taxon>Bacteria</taxon>
        <taxon>Bacillati</taxon>
        <taxon>Cyanobacteriota</taxon>
        <taxon>Cyanophyceae</taxon>
        <taxon>Acaryochloridales</taxon>
        <taxon>Acaryochloridaceae</taxon>
        <taxon>Acaryochloris</taxon>
        <taxon>Acaryochloris thomasi</taxon>
    </lineage>
</organism>
<gene>
    <name evidence="1" type="ORF">C1752_04517</name>
</gene>
<dbReference type="InterPro" id="IPR008306">
    <property type="entry name" value="UCP018008"/>
</dbReference>